<dbReference type="Gene3D" id="3.90.1150.140">
    <property type="match status" value="1"/>
</dbReference>
<dbReference type="InterPro" id="IPR048503">
    <property type="entry name" value="NamZ_C"/>
</dbReference>
<proteinExistence type="predicted"/>
<sequence length="395" mass="44610">MRVLTGLEVFLESPPKWLDGLRIGLLCNPASVDSRFRHARDCIAERFPGQLTALFSPQHGFDAEKQDNMVESDHGIDPTLGIPIFSLYGETRIPTTDMLRHIDVLVIDLLDVGTRVYTFIYTMSYCLEAAAAHGIRVLILDRPNPIGGDTIEGNVLEPESASFVGRFPIPMRHGMTMGELALMFNEMGNIGCRIDVVPMRGWKRSMVFQDTGLPWVPPSPNMPSPTTALVYPGQVLWEGTNVSEGRGTTLPFECFGAPFIDHKALDIDPRAFPGVVLRPIAFEPVSNKWQGTLCRGYHIHVTDRTRFRPYATSLHILQRILLAFPEAFSWKSPPYEYETVRMPIDLIIGSRTVRQSIEAGRDIDALTKQWQEALEAYDRFRSSFLLYPREQETTR</sequence>
<dbReference type="EMBL" id="DSUH01000374">
    <property type="protein sequence ID" value="HGU34394.1"/>
    <property type="molecule type" value="Genomic_DNA"/>
</dbReference>
<dbReference type="InterPro" id="IPR048502">
    <property type="entry name" value="NamZ_N"/>
</dbReference>
<dbReference type="Pfam" id="PF07075">
    <property type="entry name" value="NamZ_N"/>
    <property type="match status" value="1"/>
</dbReference>
<dbReference type="Gene3D" id="3.40.50.12170">
    <property type="entry name" value="Uncharacterised protein PF07075, DUF1343"/>
    <property type="match status" value="1"/>
</dbReference>
<dbReference type="PANTHER" id="PTHR42915:SF1">
    <property type="entry name" value="PEPTIDOGLYCAN BETA-N-ACETYLMURAMIDASE NAMZ"/>
    <property type="match status" value="1"/>
</dbReference>
<evidence type="ECO:0000313" key="3">
    <source>
        <dbReference type="EMBL" id="HGU34394.1"/>
    </source>
</evidence>
<accession>A0A7C4VZZ5</accession>
<dbReference type="AlphaFoldDB" id="A0A7C4VZZ5"/>
<organism evidence="3">
    <name type="scientific">Desulfatirhabdium butyrativorans</name>
    <dbReference type="NCBI Taxonomy" id="340467"/>
    <lineage>
        <taxon>Bacteria</taxon>
        <taxon>Pseudomonadati</taxon>
        <taxon>Thermodesulfobacteriota</taxon>
        <taxon>Desulfobacteria</taxon>
        <taxon>Desulfobacterales</taxon>
        <taxon>Desulfatirhabdiaceae</taxon>
        <taxon>Desulfatirhabdium</taxon>
    </lineage>
</organism>
<dbReference type="InterPro" id="IPR008302">
    <property type="entry name" value="NamZ"/>
</dbReference>
<dbReference type="GO" id="GO:0033922">
    <property type="term" value="F:peptidoglycan beta-N-acetylmuramidase activity"/>
    <property type="evidence" value="ECO:0007669"/>
    <property type="project" value="InterPro"/>
</dbReference>
<name>A0A7C4VZZ5_9BACT</name>
<protein>
    <submittedName>
        <fullName evidence="3">DUF1343 domain-containing protein</fullName>
    </submittedName>
</protein>
<feature type="domain" description="Peptidoglycan beta-N-acetylmuramidase NamZ N-terminal" evidence="1">
    <location>
        <begin position="23"/>
        <end position="225"/>
    </location>
</feature>
<reference evidence="3" key="1">
    <citation type="journal article" date="2020" name="mSystems">
        <title>Genome- and Community-Level Interaction Insights into Carbon Utilization and Element Cycling Functions of Hydrothermarchaeota in Hydrothermal Sediment.</title>
        <authorList>
            <person name="Zhou Z."/>
            <person name="Liu Y."/>
            <person name="Xu W."/>
            <person name="Pan J."/>
            <person name="Luo Z.H."/>
            <person name="Li M."/>
        </authorList>
    </citation>
    <scope>NUCLEOTIDE SEQUENCE [LARGE SCALE GENOMIC DNA]</scope>
    <source>
        <strain evidence="3">SpSt-477</strain>
    </source>
</reference>
<evidence type="ECO:0000259" key="2">
    <source>
        <dbReference type="Pfam" id="PF20732"/>
    </source>
</evidence>
<dbReference type="PIRSF" id="PIRSF016719">
    <property type="entry name" value="UCP016719"/>
    <property type="match status" value="1"/>
</dbReference>
<gene>
    <name evidence="3" type="ORF">ENS29_16340</name>
</gene>
<dbReference type="Pfam" id="PF20732">
    <property type="entry name" value="NamZ_C"/>
    <property type="match status" value="1"/>
</dbReference>
<dbReference type="PANTHER" id="PTHR42915">
    <property type="entry name" value="HYPOTHETICAL 460 KDA PROTEIN IN FEUA-SIGW INTERGENIC REGION [PRECURSOR]"/>
    <property type="match status" value="1"/>
</dbReference>
<feature type="domain" description="Peptidoglycan beta-N-acetylmuramidase NamZ C-terminal" evidence="2">
    <location>
        <begin position="229"/>
        <end position="387"/>
    </location>
</feature>
<evidence type="ECO:0000259" key="1">
    <source>
        <dbReference type="Pfam" id="PF07075"/>
    </source>
</evidence>
<comment type="caution">
    <text evidence="3">The sequence shown here is derived from an EMBL/GenBank/DDBJ whole genome shotgun (WGS) entry which is preliminary data.</text>
</comment>